<evidence type="ECO:0000256" key="1">
    <source>
        <dbReference type="ARBA" id="ARBA00002650"/>
    </source>
</evidence>
<reference evidence="11" key="2">
    <citation type="submission" date="2025-08" db="UniProtKB">
        <authorList>
            <consortium name="Ensembl"/>
        </authorList>
    </citation>
    <scope>IDENTIFICATION</scope>
</reference>
<keyword evidence="7" id="KW-0479">Metal-binding</keyword>
<evidence type="ECO:0000256" key="7">
    <source>
        <dbReference type="ARBA" id="ARBA00022723"/>
    </source>
</evidence>
<evidence type="ECO:0000256" key="5">
    <source>
        <dbReference type="ARBA" id="ARBA00022617"/>
    </source>
</evidence>
<dbReference type="InterPro" id="IPR002338">
    <property type="entry name" value="Hemoglobin_a-typ"/>
</dbReference>
<dbReference type="GO" id="GO:0031720">
    <property type="term" value="F:haptoglobin binding"/>
    <property type="evidence" value="ECO:0007669"/>
    <property type="project" value="TreeGrafter"/>
</dbReference>
<dbReference type="PANTHER" id="PTHR11442:SF93">
    <property type="entry name" value="ALPHA GLOBIN-LIKE-RELATED"/>
    <property type="match status" value="1"/>
</dbReference>
<keyword evidence="4 9" id="KW-0813">Transport</keyword>
<dbReference type="GO" id="GO:0072562">
    <property type="term" value="C:blood microparticle"/>
    <property type="evidence" value="ECO:0007669"/>
    <property type="project" value="TreeGrafter"/>
</dbReference>
<dbReference type="CDD" id="cd08927">
    <property type="entry name" value="Hb-alpha-like"/>
    <property type="match status" value="1"/>
</dbReference>
<evidence type="ECO:0000256" key="3">
    <source>
        <dbReference type="ARBA" id="ARBA00011125"/>
    </source>
</evidence>
<dbReference type="GO" id="GO:0005833">
    <property type="term" value="C:hemoglobin complex"/>
    <property type="evidence" value="ECO:0007669"/>
    <property type="project" value="InterPro"/>
</dbReference>
<protein>
    <submittedName>
        <fullName evidence="11">Hemoglobin subunit alpha-B</fullName>
    </submittedName>
</protein>
<dbReference type="PRINTS" id="PR00612">
    <property type="entry name" value="ALPHAHAEM"/>
</dbReference>
<dbReference type="InterPro" id="IPR009050">
    <property type="entry name" value="Globin-like_sf"/>
</dbReference>
<dbReference type="PROSITE" id="PS01033">
    <property type="entry name" value="GLOBIN"/>
    <property type="match status" value="2"/>
</dbReference>
<gene>
    <name evidence="11" type="primary">LOC109201896</name>
</gene>
<dbReference type="SUPFAM" id="SSF46458">
    <property type="entry name" value="Globin-like"/>
    <property type="match status" value="2"/>
</dbReference>
<dbReference type="GO" id="GO:0043177">
    <property type="term" value="F:organic acid binding"/>
    <property type="evidence" value="ECO:0007669"/>
    <property type="project" value="TreeGrafter"/>
</dbReference>
<dbReference type="GO" id="GO:0020037">
    <property type="term" value="F:heme binding"/>
    <property type="evidence" value="ECO:0007669"/>
    <property type="project" value="InterPro"/>
</dbReference>
<dbReference type="Proteomes" id="UP000005207">
    <property type="component" value="Linkage group LG4"/>
</dbReference>
<dbReference type="InterPro" id="IPR000971">
    <property type="entry name" value="Globin"/>
</dbReference>
<evidence type="ECO:0000256" key="4">
    <source>
        <dbReference type="ARBA" id="ARBA00022448"/>
    </source>
</evidence>
<comment type="function">
    <text evidence="1">Involved in oxygen transport from gills to the various peripheral tissues.</text>
</comment>
<dbReference type="GO" id="GO:0042744">
    <property type="term" value="P:hydrogen peroxide catabolic process"/>
    <property type="evidence" value="ECO:0007669"/>
    <property type="project" value="TreeGrafter"/>
</dbReference>
<dbReference type="AlphaFoldDB" id="A0A669CYL7"/>
<proteinExistence type="inferred from homology"/>
<dbReference type="Ensembl" id="ENSONIT00000069164.1">
    <property type="protein sequence ID" value="ENSONIP00000051834.1"/>
    <property type="gene ID" value="ENSONIG00000037711.1"/>
</dbReference>
<organism evidence="11 12">
    <name type="scientific">Oreochromis niloticus</name>
    <name type="common">Nile tilapia</name>
    <name type="synonym">Tilapia nilotica</name>
    <dbReference type="NCBI Taxonomy" id="8128"/>
    <lineage>
        <taxon>Eukaryota</taxon>
        <taxon>Metazoa</taxon>
        <taxon>Chordata</taxon>
        <taxon>Craniata</taxon>
        <taxon>Vertebrata</taxon>
        <taxon>Euteleostomi</taxon>
        <taxon>Actinopterygii</taxon>
        <taxon>Neopterygii</taxon>
        <taxon>Teleostei</taxon>
        <taxon>Neoteleostei</taxon>
        <taxon>Acanthomorphata</taxon>
        <taxon>Ovalentaria</taxon>
        <taxon>Cichlomorphae</taxon>
        <taxon>Cichliformes</taxon>
        <taxon>Cichlidae</taxon>
        <taxon>African cichlids</taxon>
        <taxon>Pseudocrenilabrinae</taxon>
        <taxon>Oreochromini</taxon>
        <taxon>Oreochromis</taxon>
    </lineage>
</organism>
<dbReference type="InterPro" id="IPR002339">
    <property type="entry name" value="Hemoglobin_pi"/>
</dbReference>
<feature type="domain" description="Globin" evidence="10">
    <location>
        <begin position="145"/>
        <end position="286"/>
    </location>
</feature>
<evidence type="ECO:0000313" key="11">
    <source>
        <dbReference type="Ensembl" id="ENSONIP00000051834.1"/>
    </source>
</evidence>
<feature type="domain" description="Globin" evidence="10">
    <location>
        <begin position="2"/>
        <end position="144"/>
    </location>
</feature>
<name>A0A669CYL7_ORENI</name>
<evidence type="ECO:0000256" key="6">
    <source>
        <dbReference type="ARBA" id="ARBA00022621"/>
    </source>
</evidence>
<dbReference type="InterPro" id="IPR012292">
    <property type="entry name" value="Globin/Proto"/>
</dbReference>
<evidence type="ECO:0000256" key="9">
    <source>
        <dbReference type="RuleBase" id="RU000356"/>
    </source>
</evidence>
<dbReference type="InterPro" id="IPR050056">
    <property type="entry name" value="Hemoglobin_oxygen_transport"/>
</dbReference>
<dbReference type="PANTHER" id="PTHR11442">
    <property type="entry name" value="HEMOGLOBIN FAMILY MEMBER"/>
    <property type="match status" value="1"/>
</dbReference>
<evidence type="ECO:0000256" key="2">
    <source>
        <dbReference type="ARBA" id="ARBA00008705"/>
    </source>
</evidence>
<dbReference type="GO" id="GO:0031838">
    <property type="term" value="C:haptoglobin-hemoglobin complex"/>
    <property type="evidence" value="ECO:0007669"/>
    <property type="project" value="TreeGrafter"/>
</dbReference>
<dbReference type="FunFam" id="1.10.490.10:FF:000002">
    <property type="entry name" value="Hemoglobin subunit alpha"/>
    <property type="match status" value="1"/>
</dbReference>
<keyword evidence="5 9" id="KW-0349">Heme</keyword>
<keyword evidence="12" id="KW-1185">Reference proteome</keyword>
<reference evidence="12" key="1">
    <citation type="submission" date="2012-01" db="EMBL/GenBank/DDBJ databases">
        <title>The Genome Sequence of Oreochromis niloticus (Nile Tilapia).</title>
        <authorList>
            <consortium name="Broad Institute Genome Assembly Team"/>
            <consortium name="Broad Institute Sequencing Platform"/>
            <person name="Di Palma F."/>
            <person name="Johnson J."/>
            <person name="Lander E.S."/>
            <person name="Lindblad-Toh K."/>
        </authorList>
    </citation>
    <scope>NUCLEOTIDE SEQUENCE [LARGE SCALE GENOMIC DNA]</scope>
</reference>
<dbReference type="GO" id="GO:0005506">
    <property type="term" value="F:iron ion binding"/>
    <property type="evidence" value="ECO:0007669"/>
    <property type="project" value="InterPro"/>
</dbReference>
<accession>A0A669CYL7</accession>
<keyword evidence="8" id="KW-0408">Iron</keyword>
<sequence length="286" mass="31414">MSLSGKDKAVVKNFWGKVAPKAAEIGGEALGRLYLALSFSFFIHSYFELFSKYLFIFPSFECMFYRMLTAYPQTKTYFSHWADLSPGSAQVKKHGATIMAAVGDAVSKIDDLTGGLSTLSELHAFKLRVDPANFRKTTEENADMSLSGKDKAVVKNFWGKVAPKAAEIGGEALGRMLTSYPQTKTYFSHWADLSPGSAQVKKHGATIMAAVGDAVSKIDDLTGGLSTLSELHAFKLRVDPANFRILAHNLILCMAMFFPGDFTPEVHLSVDKFLQNVALALSEKYR</sequence>
<dbReference type="GeneTree" id="ENSGT00940000163288"/>
<dbReference type="Pfam" id="PF00042">
    <property type="entry name" value="Globin"/>
    <property type="match status" value="2"/>
</dbReference>
<keyword evidence="6 9" id="KW-0561">Oxygen transport</keyword>
<dbReference type="FunCoup" id="A0A669CYL7">
    <property type="interactions" value="236"/>
</dbReference>
<evidence type="ECO:0000259" key="10">
    <source>
        <dbReference type="PROSITE" id="PS01033"/>
    </source>
</evidence>
<evidence type="ECO:0000313" key="12">
    <source>
        <dbReference type="Proteomes" id="UP000005207"/>
    </source>
</evidence>
<dbReference type="GO" id="GO:0019825">
    <property type="term" value="F:oxygen binding"/>
    <property type="evidence" value="ECO:0007669"/>
    <property type="project" value="InterPro"/>
</dbReference>
<dbReference type="Gene3D" id="1.10.490.10">
    <property type="entry name" value="Globins"/>
    <property type="match status" value="2"/>
</dbReference>
<comment type="similarity">
    <text evidence="2 9">Belongs to the globin family.</text>
</comment>
<evidence type="ECO:0000256" key="8">
    <source>
        <dbReference type="ARBA" id="ARBA00023004"/>
    </source>
</evidence>
<dbReference type="PRINTS" id="PR00815">
    <property type="entry name" value="PIHAEM"/>
</dbReference>
<dbReference type="InParanoid" id="A0A669CYL7"/>
<dbReference type="GO" id="GO:0004601">
    <property type="term" value="F:peroxidase activity"/>
    <property type="evidence" value="ECO:0007669"/>
    <property type="project" value="TreeGrafter"/>
</dbReference>
<reference evidence="11" key="3">
    <citation type="submission" date="2025-09" db="UniProtKB">
        <authorList>
            <consortium name="Ensembl"/>
        </authorList>
    </citation>
    <scope>IDENTIFICATION</scope>
</reference>
<comment type="subunit">
    <text evidence="3">Heterotetramer of two alpha chains and two beta chains.</text>
</comment>
<dbReference type="GO" id="GO:0005344">
    <property type="term" value="F:oxygen carrier activity"/>
    <property type="evidence" value="ECO:0007669"/>
    <property type="project" value="UniProtKB-KW"/>
</dbReference>